<keyword evidence="9 16" id="KW-1133">Transmembrane helix</keyword>
<evidence type="ECO:0000256" key="1">
    <source>
        <dbReference type="ARBA" id="ARBA00000287"/>
    </source>
</evidence>
<name>A0ABT2G4A4_9BACT</name>
<dbReference type="Proteomes" id="UP001206788">
    <property type="component" value="Unassembled WGS sequence"/>
</dbReference>
<proteinExistence type="inferred from homology"/>
<evidence type="ECO:0000256" key="3">
    <source>
        <dbReference type="ARBA" id="ARBA00010441"/>
    </source>
</evidence>
<keyword evidence="6" id="KW-0444">Lipid biosynthesis</keyword>
<dbReference type="Gene3D" id="1.20.120.1760">
    <property type="match status" value="1"/>
</dbReference>
<dbReference type="PROSITE" id="PS00379">
    <property type="entry name" value="CDP_ALCOHOL_P_TRANSF"/>
    <property type="match status" value="1"/>
</dbReference>
<dbReference type="InterPro" id="IPR050324">
    <property type="entry name" value="CDP-alcohol_PTase-I"/>
</dbReference>
<evidence type="ECO:0000256" key="7">
    <source>
        <dbReference type="ARBA" id="ARBA00022679"/>
    </source>
</evidence>
<evidence type="ECO:0000256" key="10">
    <source>
        <dbReference type="ARBA" id="ARBA00023098"/>
    </source>
</evidence>
<evidence type="ECO:0000313" key="17">
    <source>
        <dbReference type="EMBL" id="MCS5490112.1"/>
    </source>
</evidence>
<keyword evidence="8 16" id="KW-0812">Transmembrane</keyword>
<gene>
    <name evidence="17" type="primary">pssA</name>
    <name evidence="17" type="ORF">NY014_06710</name>
</gene>
<accession>A0ABT2G4A4</accession>
<keyword evidence="11 16" id="KW-0472">Membrane</keyword>
<keyword evidence="10" id="KW-0443">Lipid metabolism</keyword>
<evidence type="ECO:0000256" key="6">
    <source>
        <dbReference type="ARBA" id="ARBA00022516"/>
    </source>
</evidence>
<keyword evidence="12" id="KW-0594">Phospholipid biosynthesis</keyword>
<feature type="transmembrane region" description="Helical" evidence="16">
    <location>
        <begin position="67"/>
        <end position="88"/>
    </location>
</feature>
<dbReference type="RefSeq" id="WP_259413787.1">
    <property type="nucleotide sequence ID" value="NZ_JANWGH010000001.1"/>
</dbReference>
<comment type="catalytic activity">
    <reaction evidence="1">
        <text>a CDP-1,2-diacyl-sn-glycerol + L-serine = a 1,2-diacyl-sn-glycero-3-phospho-L-serine + CMP + H(+)</text>
        <dbReference type="Rhea" id="RHEA:16913"/>
        <dbReference type="ChEBI" id="CHEBI:15378"/>
        <dbReference type="ChEBI" id="CHEBI:33384"/>
        <dbReference type="ChEBI" id="CHEBI:57262"/>
        <dbReference type="ChEBI" id="CHEBI:58332"/>
        <dbReference type="ChEBI" id="CHEBI:60377"/>
        <dbReference type="EC" id="2.7.8.8"/>
    </reaction>
</comment>
<comment type="caution">
    <text evidence="17">The sequence shown here is derived from an EMBL/GenBank/DDBJ whole genome shotgun (WGS) entry which is preliminary data.</text>
</comment>
<feature type="transmembrane region" description="Helical" evidence="16">
    <location>
        <begin position="94"/>
        <end position="111"/>
    </location>
</feature>
<dbReference type="InterPro" id="IPR048254">
    <property type="entry name" value="CDP_ALCOHOL_P_TRANSF_CS"/>
</dbReference>
<dbReference type="PROSITE" id="PS51257">
    <property type="entry name" value="PROKAR_LIPOPROTEIN"/>
    <property type="match status" value="1"/>
</dbReference>
<evidence type="ECO:0000256" key="8">
    <source>
        <dbReference type="ARBA" id="ARBA00022692"/>
    </source>
</evidence>
<comment type="similarity">
    <text evidence="3 15">Belongs to the CDP-alcohol phosphatidyltransferase class-I family.</text>
</comment>
<dbReference type="InterPro" id="IPR000462">
    <property type="entry name" value="CDP-OH_P_trans"/>
</dbReference>
<keyword evidence="13" id="KW-1208">Phospholipid metabolism</keyword>
<evidence type="ECO:0000313" key="18">
    <source>
        <dbReference type="Proteomes" id="UP001206788"/>
    </source>
</evidence>
<dbReference type="InterPro" id="IPR043130">
    <property type="entry name" value="CDP-OH_PTrfase_TM_dom"/>
</dbReference>
<dbReference type="GO" id="GO:0003882">
    <property type="term" value="F:CDP-diacylglycerol-serine O-phosphatidyltransferase activity"/>
    <property type="evidence" value="ECO:0007669"/>
    <property type="project" value="UniProtKB-EC"/>
</dbReference>
<dbReference type="PANTHER" id="PTHR14269">
    <property type="entry name" value="CDP-DIACYLGLYCEROL--GLYCEROL-3-PHOSPHATE 3-PHOSPHATIDYLTRANSFERASE-RELATED"/>
    <property type="match status" value="1"/>
</dbReference>
<evidence type="ECO:0000256" key="16">
    <source>
        <dbReference type="SAM" id="Phobius"/>
    </source>
</evidence>
<keyword evidence="18" id="KW-1185">Reference proteome</keyword>
<dbReference type="Pfam" id="PF01066">
    <property type="entry name" value="CDP-OH_P_transf"/>
    <property type="match status" value="1"/>
</dbReference>
<sequence length="230" mass="25578">MKIKSHIPNLLTLGNLLSGVIGCIWVIKGDYSVGAYFILLAAFLDFFDGFAARLLKVSGELGKQLDSLADLVSFGVLPGFIVFSWIQKSSSSEWLPYLALTIPLFSALRLAKFNIDDRQSDRFIGLPTPANALFFSTMPFLSEKWPQLDFLFGNPWFLIVLAWIFSLLLVAELPLIALKFKNFSPRDNVFRYMLIGSGAILLLTMGLAGVPLVILFYLVLSVIENSVFSP</sequence>
<comment type="subcellular location">
    <subcellularLocation>
        <location evidence="2">Endomembrane system</location>
        <topology evidence="2">Multi-pass membrane protein</topology>
    </subcellularLocation>
</comment>
<feature type="transmembrane region" description="Helical" evidence="16">
    <location>
        <begin position="192"/>
        <end position="220"/>
    </location>
</feature>
<protein>
    <recommendedName>
        <fullName evidence="5">CDP-diacylglycerol--serine O-phosphatidyltransferase</fullName>
        <ecNumber evidence="4">2.7.8.8</ecNumber>
    </recommendedName>
    <alternativeName>
        <fullName evidence="14">Phosphatidylserine synthase</fullName>
    </alternativeName>
</protein>
<evidence type="ECO:0000256" key="14">
    <source>
        <dbReference type="ARBA" id="ARBA00032361"/>
    </source>
</evidence>
<dbReference type="PANTHER" id="PTHR14269:SF61">
    <property type="entry name" value="CDP-DIACYLGLYCEROL--SERINE O-PHOSPHATIDYLTRANSFERASE"/>
    <property type="match status" value="1"/>
</dbReference>
<evidence type="ECO:0000256" key="9">
    <source>
        <dbReference type="ARBA" id="ARBA00022989"/>
    </source>
</evidence>
<dbReference type="EMBL" id="JANWGH010000001">
    <property type="protein sequence ID" value="MCS5490112.1"/>
    <property type="molecule type" value="Genomic_DNA"/>
</dbReference>
<dbReference type="EC" id="2.7.8.8" evidence="4"/>
<feature type="transmembrane region" description="Helical" evidence="16">
    <location>
        <begin position="7"/>
        <end position="27"/>
    </location>
</feature>
<reference evidence="17 18" key="1">
    <citation type="submission" date="2022-08" db="EMBL/GenBank/DDBJ databases">
        <title>Algoriphagus sp. CAU 1643 isolated from mud.</title>
        <authorList>
            <person name="Kim W."/>
        </authorList>
    </citation>
    <scope>NUCLEOTIDE SEQUENCE [LARGE SCALE GENOMIC DNA]</scope>
    <source>
        <strain evidence="17 18">CAU 1643</strain>
    </source>
</reference>
<dbReference type="NCBIfam" id="TIGR00473">
    <property type="entry name" value="pssA"/>
    <property type="match status" value="1"/>
</dbReference>
<evidence type="ECO:0000256" key="5">
    <source>
        <dbReference type="ARBA" id="ARBA00017171"/>
    </source>
</evidence>
<feature type="transmembrane region" description="Helical" evidence="16">
    <location>
        <begin position="33"/>
        <end position="55"/>
    </location>
</feature>
<evidence type="ECO:0000256" key="12">
    <source>
        <dbReference type="ARBA" id="ARBA00023209"/>
    </source>
</evidence>
<evidence type="ECO:0000256" key="2">
    <source>
        <dbReference type="ARBA" id="ARBA00004127"/>
    </source>
</evidence>
<feature type="transmembrane region" description="Helical" evidence="16">
    <location>
        <begin position="123"/>
        <end position="141"/>
    </location>
</feature>
<dbReference type="InterPro" id="IPR004533">
    <property type="entry name" value="CDP-diaglyc--ser_O-PTrfase"/>
</dbReference>
<keyword evidence="7 15" id="KW-0808">Transferase</keyword>
<evidence type="ECO:0000256" key="4">
    <source>
        <dbReference type="ARBA" id="ARBA00013174"/>
    </source>
</evidence>
<evidence type="ECO:0000256" key="13">
    <source>
        <dbReference type="ARBA" id="ARBA00023264"/>
    </source>
</evidence>
<evidence type="ECO:0000256" key="15">
    <source>
        <dbReference type="RuleBase" id="RU003750"/>
    </source>
</evidence>
<evidence type="ECO:0000256" key="11">
    <source>
        <dbReference type="ARBA" id="ARBA00023136"/>
    </source>
</evidence>
<organism evidence="17 18">
    <name type="scientific">Algoriphagus limi</name>
    <dbReference type="NCBI Taxonomy" id="2975273"/>
    <lineage>
        <taxon>Bacteria</taxon>
        <taxon>Pseudomonadati</taxon>
        <taxon>Bacteroidota</taxon>
        <taxon>Cytophagia</taxon>
        <taxon>Cytophagales</taxon>
        <taxon>Cyclobacteriaceae</taxon>
        <taxon>Algoriphagus</taxon>
    </lineage>
</organism>
<feature type="transmembrane region" description="Helical" evidence="16">
    <location>
        <begin position="156"/>
        <end position="180"/>
    </location>
</feature>